<dbReference type="RefSeq" id="WP_013527624.1">
    <property type="nucleotide sequence ID" value="NC_014922.1"/>
</dbReference>
<organism evidence="1 2">
    <name type="scientific">Haemophilus influenzae F3047</name>
    <dbReference type="NCBI Taxonomy" id="935897"/>
    <lineage>
        <taxon>Bacteria</taxon>
        <taxon>Pseudomonadati</taxon>
        <taxon>Pseudomonadota</taxon>
        <taxon>Gammaproteobacteria</taxon>
        <taxon>Pasteurellales</taxon>
        <taxon>Pasteurellaceae</taxon>
        <taxon>Haemophilus</taxon>
    </lineage>
</organism>
<dbReference type="KEGG" id="hil:HICON_15480"/>
<evidence type="ECO:0000313" key="2">
    <source>
        <dbReference type="Proteomes" id="UP000006797"/>
    </source>
</evidence>
<evidence type="ECO:0000313" key="1">
    <source>
        <dbReference type="EMBL" id="CBY87008.1"/>
    </source>
</evidence>
<sequence length="139" mass="16279">MQIEKRISYIKYVIRELSFKQYEGELREELNVIDLELGYSQPKLSHIKDNNLAIIPLKFKLSSKEAFFLECRLDVGFNANDAGIKEINEFKNLVNDNKNYFTKYIQGAINSIILDTMKNTAYSLNEIFELPTFSYDMNE</sequence>
<dbReference type="EMBL" id="FQ670204">
    <property type="protein sequence ID" value="CBY87008.1"/>
    <property type="molecule type" value="Genomic_DNA"/>
</dbReference>
<protein>
    <submittedName>
        <fullName evidence="1">Uncharacterized protein</fullName>
    </submittedName>
</protein>
<accession>A0AAV2U4Z6</accession>
<reference evidence="1 2" key="1">
    <citation type="journal article" date="2012" name="Emerg. Infect. Dis.">
        <title>Lineage-specific Virulence Determinants of Haemophilus influenzae Biogroup aegyptius.</title>
        <authorList>
            <person name="Strouts F.R."/>
            <person name="Power P."/>
            <person name="Croucher N.J."/>
            <person name="Corton N."/>
            <person name="van Tonder A."/>
            <person name="Quail M.A."/>
            <person name="Langford P.R."/>
            <person name="Hudson M.J."/>
            <person name="Parkhill J."/>
            <person name="Kroll J.S."/>
            <person name="Bentley S.D."/>
        </authorList>
    </citation>
    <scope>NUCLEOTIDE SEQUENCE [LARGE SCALE GENOMIC DNA]</scope>
    <source>
        <strain evidence="1 2">F3047</strain>
    </source>
</reference>
<proteinExistence type="predicted"/>
<name>A0AAV2U4Z6_HAEIF</name>
<gene>
    <name evidence="1" type="ORF">HICON_15480</name>
</gene>
<dbReference type="AlphaFoldDB" id="A0AAV2U4Z6"/>
<dbReference type="Proteomes" id="UP000006797">
    <property type="component" value="Chromosome"/>
</dbReference>